<protein>
    <recommendedName>
        <fullName evidence="6">Small ribosomal subunit protein mS23</fullName>
    </recommendedName>
</protein>
<evidence type="ECO:0000256" key="5">
    <source>
        <dbReference type="ARBA" id="ARBA00023274"/>
    </source>
</evidence>
<keyword evidence="5" id="KW-0687">Ribonucleoprotein</keyword>
<comment type="subcellular location">
    <subcellularLocation>
        <location evidence="1">Mitochondrion</location>
    </subcellularLocation>
</comment>
<name>A0A8S9HBA1_BRACR</name>
<evidence type="ECO:0000256" key="1">
    <source>
        <dbReference type="ARBA" id="ARBA00004173"/>
    </source>
</evidence>
<dbReference type="InterPro" id="IPR059242">
    <property type="entry name" value="mS23_dom"/>
</dbReference>
<evidence type="ECO:0000256" key="6">
    <source>
        <dbReference type="ARBA" id="ARBA00035137"/>
    </source>
</evidence>
<sequence length="108" mass="12131">MKELLTDLVNVETASYLIIKGRSESSGERASKKATMSWMKGDLLSKTRRLVGGLATREPVWLKAMEASPPPVFPRSNGNLKKIVLPEDPYVRRFARKHPEAKLVDPNK</sequence>
<accession>A0A8S9HBA1</accession>
<comment type="caution">
    <text evidence="7">The sequence shown here is derived from an EMBL/GenBank/DDBJ whole genome shotgun (WGS) entry which is preliminary data.</text>
</comment>
<keyword evidence="3" id="KW-0689">Ribosomal protein</keyword>
<evidence type="ECO:0000313" key="8">
    <source>
        <dbReference type="Proteomes" id="UP000712281"/>
    </source>
</evidence>
<keyword evidence="4" id="KW-0496">Mitochondrion</keyword>
<dbReference type="Proteomes" id="UP000712281">
    <property type="component" value="Unassembled WGS sequence"/>
</dbReference>
<dbReference type="PANTHER" id="PTHR35693">
    <property type="entry name" value="EXPRESSED PROTEIN"/>
    <property type="match status" value="1"/>
</dbReference>
<dbReference type="CDD" id="cd23701">
    <property type="entry name" value="At1g26750"/>
    <property type="match status" value="1"/>
</dbReference>
<dbReference type="PANTHER" id="PTHR35693:SF1">
    <property type="entry name" value="EXPRESSED PROTEIN"/>
    <property type="match status" value="1"/>
</dbReference>
<comment type="similarity">
    <text evidence="2">Belongs to the mitochondrion-specific ribosomal protein mS23 family.</text>
</comment>
<dbReference type="EMBL" id="QGKW02001988">
    <property type="protein sequence ID" value="KAF2554126.1"/>
    <property type="molecule type" value="Genomic_DNA"/>
</dbReference>
<gene>
    <name evidence="7" type="ORF">F2Q68_00035196</name>
</gene>
<evidence type="ECO:0000313" key="7">
    <source>
        <dbReference type="EMBL" id="KAF2554126.1"/>
    </source>
</evidence>
<proteinExistence type="inferred from homology"/>
<evidence type="ECO:0000256" key="3">
    <source>
        <dbReference type="ARBA" id="ARBA00022980"/>
    </source>
</evidence>
<evidence type="ECO:0000256" key="4">
    <source>
        <dbReference type="ARBA" id="ARBA00023128"/>
    </source>
</evidence>
<evidence type="ECO:0000256" key="2">
    <source>
        <dbReference type="ARBA" id="ARBA00009864"/>
    </source>
</evidence>
<organism evidence="7 8">
    <name type="scientific">Brassica cretica</name>
    <name type="common">Mustard</name>
    <dbReference type="NCBI Taxonomy" id="69181"/>
    <lineage>
        <taxon>Eukaryota</taxon>
        <taxon>Viridiplantae</taxon>
        <taxon>Streptophyta</taxon>
        <taxon>Embryophyta</taxon>
        <taxon>Tracheophyta</taxon>
        <taxon>Spermatophyta</taxon>
        <taxon>Magnoliopsida</taxon>
        <taxon>eudicotyledons</taxon>
        <taxon>Gunneridae</taxon>
        <taxon>Pentapetalae</taxon>
        <taxon>rosids</taxon>
        <taxon>malvids</taxon>
        <taxon>Brassicales</taxon>
        <taxon>Brassicaceae</taxon>
        <taxon>Brassiceae</taxon>
        <taxon>Brassica</taxon>
    </lineage>
</organism>
<dbReference type="AlphaFoldDB" id="A0A8S9HBA1"/>
<reference evidence="7" key="1">
    <citation type="submission" date="2019-12" db="EMBL/GenBank/DDBJ databases">
        <title>Genome sequencing and annotation of Brassica cretica.</title>
        <authorList>
            <person name="Studholme D.J."/>
            <person name="Sarris P.F."/>
        </authorList>
    </citation>
    <scope>NUCLEOTIDE SEQUENCE</scope>
    <source>
        <strain evidence="7">PFS-001/15</strain>
        <tissue evidence="7">Leaf</tissue>
    </source>
</reference>